<organism evidence="2 3">
    <name type="scientific">Mycobacterium phage Carcharodon</name>
    <dbReference type="NCBI Taxonomy" id="1555233"/>
    <lineage>
        <taxon>Viruses</taxon>
        <taxon>Duplodnaviria</taxon>
        <taxon>Heunggongvirae</taxon>
        <taxon>Uroviricota</taxon>
        <taxon>Caudoviricetes</taxon>
        <taxon>Nclasvirinae</taxon>
        <taxon>Charlievirus</taxon>
        <taxon>Charlievirus Pipsqueaks</taxon>
    </lineage>
</organism>
<dbReference type="RefSeq" id="YP_009197144.1">
    <property type="nucleotide sequence ID" value="NC_028779.1"/>
</dbReference>
<feature type="region of interest" description="Disordered" evidence="1">
    <location>
        <begin position="100"/>
        <end position="120"/>
    </location>
</feature>
<evidence type="ECO:0000313" key="3">
    <source>
        <dbReference type="Proteomes" id="UP000029891"/>
    </source>
</evidence>
<protein>
    <submittedName>
        <fullName evidence="2">Minor tail protein</fullName>
    </submittedName>
</protein>
<sequence length="280" mass="28967">MAWPIVEYNGAPHYLGQGDFLIPVDPSTGMAVILLRQNGGIASGIVGVEKGDPGMPPNFHPDIPVTEMAWNDPTPAGGTWTQISPPNGDNPGVWQMSLALHGPQPGSSGGGTTPTPSDFGGGTAGQVLAVNGAADGFEIVDQKIPEVFYPGEIDNVGSGNVNATLCPINIPPRPWARRVRAQGYTVVTGEAADVRVDLVARLNNAESGNIVGHCIGIASTERLMFAPGKPINEGTVSGSYDTIAAGASATLYVRLERKAGSSTYTASASSSMFSAEVWPL</sequence>
<dbReference type="GeneID" id="26624263"/>
<name>A0A097EYN1_9CAUD</name>
<evidence type="ECO:0000256" key="1">
    <source>
        <dbReference type="SAM" id="MobiDB-lite"/>
    </source>
</evidence>
<dbReference type="EMBL" id="KM588359">
    <property type="protein sequence ID" value="AIT14527.1"/>
    <property type="molecule type" value="Genomic_DNA"/>
</dbReference>
<dbReference type="Proteomes" id="UP000029891">
    <property type="component" value="Segment"/>
</dbReference>
<proteinExistence type="predicted"/>
<dbReference type="KEGG" id="vg:26624263"/>
<reference evidence="2 3" key="1">
    <citation type="submission" date="2014-09" db="EMBL/GenBank/DDBJ databases">
        <authorList>
            <person name="Brannan A.J."/>
            <person name="Lewis N."/>
            <person name="Sims A.D."/>
            <person name="Adams M.W."/>
            <person name="Blackwell H.A."/>
            <person name="Coleman M.K."/>
            <person name="Cook S.E."/>
            <person name="Gardner S.T."/>
            <person name="Katliarou V."/>
            <person name="Lyons V.J."/>
            <person name="Mann D.A."/>
            <person name="McCall D.F."/>
            <person name="McCurdy M.C."/>
            <person name="Murdock C.A."/>
            <person name="Phillips E.M."/>
            <person name="Pitts A.K."/>
            <person name="Policard D."/>
            <person name="Prince J.K."/>
            <person name="Threatt D."/>
            <person name="Serrano M.G."/>
            <person name="Buck G."/>
            <person name="Lee V."/>
            <person name="Wang Y."/>
            <person name="Carvalho R."/>
            <person name="Voegtly L."/>
            <person name="Shi R."/>
            <person name="Duckworth R."/>
            <person name="Johnson A."/>
            <person name="Loviza R."/>
            <person name="Walstead R."/>
            <person name="Shah Z."/>
            <person name="Kiflezghi M."/>
            <person name="Wade K."/>
            <person name="Anders K.R."/>
            <person name="Braun M.A."/>
            <person name="Delesalle V.A."/>
            <person name="Hughes L.E."/>
            <person name="Ware V.C."/>
            <person name="Bradley K.W."/>
            <person name="Barker L.P."/>
            <person name="Asai D.J."/>
            <person name="Bowman C.A."/>
            <person name="Russell D.A."/>
            <person name="Pope W.H."/>
            <person name="Jacobs-Sera D."/>
            <person name="Hendrix R.W."/>
            <person name="Hatfull G.F."/>
        </authorList>
    </citation>
    <scope>NUCLEOTIDE SEQUENCE [LARGE SCALE GENOMIC DNA]</scope>
</reference>
<accession>A0A097EYN1</accession>
<evidence type="ECO:0000313" key="2">
    <source>
        <dbReference type="EMBL" id="AIT14527.1"/>
    </source>
</evidence>
<gene>
    <name evidence="2" type="primary">19</name>
    <name evidence="2" type="ORF">PBI_CARCHARODON_19</name>
</gene>